<proteinExistence type="inferred from homology"/>
<evidence type="ECO:0000256" key="1">
    <source>
        <dbReference type="ARBA" id="ARBA00038125"/>
    </source>
</evidence>
<keyword evidence="3" id="KW-1185">Reference proteome</keyword>
<dbReference type="Pfam" id="PF14854">
    <property type="entry name" value="LURAP"/>
    <property type="match status" value="1"/>
</dbReference>
<dbReference type="GeneID" id="108864354"/>
<gene>
    <name evidence="4" type="primary">LOC108864354</name>
</gene>
<reference evidence="4" key="1">
    <citation type="submission" date="2025-08" db="UniProtKB">
        <authorList>
            <consortium name="RefSeq"/>
        </authorList>
    </citation>
    <scope>IDENTIFICATION</scope>
</reference>
<dbReference type="InterPro" id="IPR039499">
    <property type="entry name" value="LURA1/LRA25"/>
</dbReference>
<dbReference type="AlphaFoldDB" id="A0AAJ7L495"/>
<sequence>MDPASIGLPPPPKSLRSLLNFNSHQLREMGRAHVMRIRIQQDVDRRQRPQSPPLGWNGNGDSPNGGGRRPSGHRSVYENQDPILRLEAKMALLRREMVALRQTDMSLLCQLWSVNEMVQDMKQNGELEELFDEDAMETPEAQQAYLEYRAQLQEYNQLLEAHQASFREAGTLSESSSSSGAESALGTPDK</sequence>
<accession>A0AAJ7L495</accession>
<evidence type="ECO:0000313" key="3">
    <source>
        <dbReference type="Proteomes" id="UP000694867"/>
    </source>
</evidence>
<dbReference type="PANTHER" id="PTHR46949:SF1">
    <property type="entry name" value="AT07979P2"/>
    <property type="match status" value="1"/>
</dbReference>
<dbReference type="Proteomes" id="UP000694867">
    <property type="component" value="Unplaced"/>
</dbReference>
<dbReference type="PANTHER" id="PTHR46949">
    <property type="entry name" value="LEUCINE REPEAT ADAPTER PROTEIN 25"/>
    <property type="match status" value="1"/>
</dbReference>
<feature type="region of interest" description="Disordered" evidence="2">
    <location>
        <begin position="39"/>
        <end position="78"/>
    </location>
</feature>
<evidence type="ECO:0000256" key="2">
    <source>
        <dbReference type="SAM" id="MobiDB-lite"/>
    </source>
</evidence>
<comment type="similarity">
    <text evidence="1">Belongs to the FAM89 family.</text>
</comment>
<evidence type="ECO:0000313" key="4">
    <source>
        <dbReference type="RefSeq" id="XP_018495332.1"/>
    </source>
</evidence>
<name>A0AAJ7L495_9ACAR</name>
<organism evidence="3 4">
    <name type="scientific">Galendromus occidentalis</name>
    <name type="common">western predatory mite</name>
    <dbReference type="NCBI Taxonomy" id="34638"/>
    <lineage>
        <taxon>Eukaryota</taxon>
        <taxon>Metazoa</taxon>
        <taxon>Ecdysozoa</taxon>
        <taxon>Arthropoda</taxon>
        <taxon>Chelicerata</taxon>
        <taxon>Arachnida</taxon>
        <taxon>Acari</taxon>
        <taxon>Parasitiformes</taxon>
        <taxon>Mesostigmata</taxon>
        <taxon>Gamasina</taxon>
        <taxon>Phytoseioidea</taxon>
        <taxon>Phytoseiidae</taxon>
        <taxon>Typhlodrominae</taxon>
        <taxon>Galendromus</taxon>
    </lineage>
</organism>
<dbReference type="RefSeq" id="XP_018495332.1">
    <property type="nucleotide sequence ID" value="XM_018639816.2"/>
</dbReference>
<protein>
    <submittedName>
        <fullName evidence="4">Leucine repeat adapter protein 25-like</fullName>
    </submittedName>
</protein>
<feature type="compositionally biased region" description="Low complexity" evidence="2">
    <location>
        <begin position="168"/>
        <end position="190"/>
    </location>
</feature>
<dbReference type="KEGG" id="goe:108864354"/>
<feature type="region of interest" description="Disordered" evidence="2">
    <location>
        <begin position="167"/>
        <end position="190"/>
    </location>
</feature>